<keyword evidence="18" id="KW-1185">Reference proteome</keyword>
<dbReference type="SUPFAM" id="SSF48334">
    <property type="entry name" value="DNA repair protein MutS, domain III"/>
    <property type="match status" value="1"/>
</dbReference>
<name>D8PWR0_SCHCM</name>
<evidence type="ECO:0000256" key="13">
    <source>
        <dbReference type="ARBA" id="ARBA00073774"/>
    </source>
</evidence>
<dbReference type="Pfam" id="PF05190">
    <property type="entry name" value="MutS_IV"/>
    <property type="match status" value="1"/>
</dbReference>
<reference evidence="17 18" key="1">
    <citation type="journal article" date="2010" name="Nat. Biotechnol.">
        <title>Genome sequence of the model mushroom Schizophyllum commune.</title>
        <authorList>
            <person name="Ohm R.A."/>
            <person name="de Jong J.F."/>
            <person name="Lugones L.G."/>
            <person name="Aerts A."/>
            <person name="Kothe E."/>
            <person name="Stajich J.E."/>
            <person name="de Vries R.P."/>
            <person name="Record E."/>
            <person name="Levasseur A."/>
            <person name="Baker S.E."/>
            <person name="Bartholomew K.A."/>
            <person name="Coutinho P.M."/>
            <person name="Erdmann S."/>
            <person name="Fowler T.J."/>
            <person name="Gathman A.C."/>
            <person name="Lombard V."/>
            <person name="Henrissat B."/>
            <person name="Knabe N."/>
            <person name="Kuees U."/>
            <person name="Lilly W.W."/>
            <person name="Lindquist E."/>
            <person name="Lucas S."/>
            <person name="Magnuson J.K."/>
            <person name="Piumi F."/>
            <person name="Raudaskoski M."/>
            <person name="Salamov A."/>
            <person name="Schmutz J."/>
            <person name="Schwarze F.W.M.R."/>
            <person name="vanKuyk P.A."/>
            <person name="Horton J.S."/>
            <person name="Grigoriev I.V."/>
            <person name="Woesten H.A.B."/>
        </authorList>
    </citation>
    <scope>NUCLEOTIDE SEQUENCE [LARGE SCALE GENOMIC DNA]</scope>
    <source>
        <strain evidence="18">H4-8 / FGSC 9210</strain>
    </source>
</reference>
<dbReference type="eggNOG" id="KOG0218">
    <property type="taxonomic scope" value="Eukaryota"/>
</dbReference>
<comment type="subcellular location">
    <subcellularLocation>
        <location evidence="1">Nucleus</location>
    </subcellularLocation>
</comment>
<dbReference type="InterPro" id="IPR036678">
    <property type="entry name" value="MutS_con_dom_sf"/>
</dbReference>
<evidence type="ECO:0000256" key="11">
    <source>
        <dbReference type="ARBA" id="ARBA00025902"/>
    </source>
</evidence>
<dbReference type="InterPro" id="IPR007695">
    <property type="entry name" value="DNA_mismatch_repair_MutS-lik_N"/>
</dbReference>
<dbReference type="InParanoid" id="D8PWR0"/>
<keyword evidence="4" id="KW-0547">Nucleotide-binding</keyword>
<accession>D8PWR0</accession>
<feature type="domain" description="DNA mismatch repair proteins mutS family" evidence="16">
    <location>
        <begin position="925"/>
        <end position="941"/>
    </location>
</feature>
<dbReference type="RefSeq" id="XP_003035984.1">
    <property type="nucleotide sequence ID" value="XM_003035938.1"/>
</dbReference>
<dbReference type="Gene3D" id="3.40.50.300">
    <property type="entry name" value="P-loop containing nucleotide triphosphate hydrolases"/>
    <property type="match status" value="1"/>
</dbReference>
<dbReference type="InterPro" id="IPR000432">
    <property type="entry name" value="DNA_mismatch_repair_MutS_C"/>
</dbReference>
<dbReference type="FunCoup" id="D8PWR0">
    <property type="interactions" value="594"/>
</dbReference>
<keyword evidence="15" id="KW-0472">Membrane</keyword>
<evidence type="ECO:0000256" key="2">
    <source>
        <dbReference type="ARBA" id="ARBA00007094"/>
    </source>
</evidence>
<dbReference type="GO" id="GO:0005634">
    <property type="term" value="C:nucleus"/>
    <property type="evidence" value="ECO:0007669"/>
    <property type="project" value="UniProtKB-SubCell"/>
</dbReference>
<evidence type="ECO:0000256" key="1">
    <source>
        <dbReference type="ARBA" id="ARBA00004123"/>
    </source>
</evidence>
<keyword evidence="15" id="KW-0812">Transmembrane</keyword>
<dbReference type="GO" id="GO:0005524">
    <property type="term" value="F:ATP binding"/>
    <property type="evidence" value="ECO:0007669"/>
    <property type="project" value="UniProtKB-UniRule"/>
</dbReference>
<dbReference type="OrthoDB" id="121051at2759"/>
<keyword evidence="6" id="KW-0067">ATP-binding</keyword>
<dbReference type="GO" id="GO:0030983">
    <property type="term" value="F:mismatched DNA binding"/>
    <property type="evidence" value="ECO:0007669"/>
    <property type="project" value="UniProtKB-UniRule"/>
</dbReference>
<evidence type="ECO:0000256" key="9">
    <source>
        <dbReference type="ARBA" id="ARBA00023242"/>
    </source>
</evidence>
<comment type="function">
    <text evidence="10">Component of the post-replicative DNA mismatch repair system (MMR). Heterodimerizes with MSH2 to form MutS beta, which binds to DNA mismatches thereby initiating DNA repair. MSH3 provides substrate-binding and substrate specificity to the complex. When bound, the MutS beta heterodimer bends the DNA helix and shields approximately 20 base pairs. Acts mainly to repair insertion-deletion loops (IDLs) from 2 to 13 nucleotides in size, but can also repair base-base and single insertion-deletion mismatches that occur during replication. After mismatch binding, forms a ternary complex with the MutL alpha heterodimer, which is thought to be responsible for directing the downstream MMR events, including strand discrimination, excision, and resynthesis. ATP binding and hydrolysis play a pivotal role in mismatch repair functions.</text>
</comment>
<keyword evidence="15" id="KW-1133">Transmembrane helix</keyword>
<dbReference type="GeneID" id="9595835"/>
<protein>
    <recommendedName>
        <fullName evidence="3 13">DNA mismatch repair protein MSH3</fullName>
    </recommendedName>
    <alternativeName>
        <fullName evidence="3 13">DNA mismatch repair protein MSH3</fullName>
    </alternativeName>
    <alternativeName>
        <fullName evidence="12">MutS protein homolog 3</fullName>
    </alternativeName>
</protein>
<evidence type="ECO:0000256" key="6">
    <source>
        <dbReference type="ARBA" id="ARBA00022840"/>
    </source>
</evidence>
<keyword evidence="5" id="KW-0227">DNA damage</keyword>
<evidence type="ECO:0000256" key="7">
    <source>
        <dbReference type="ARBA" id="ARBA00023125"/>
    </source>
</evidence>
<dbReference type="VEuPathDB" id="FungiDB:SCHCODRAFT_02483197"/>
<feature type="transmembrane region" description="Helical" evidence="15">
    <location>
        <begin position="1102"/>
        <end position="1121"/>
    </location>
</feature>
<dbReference type="AlphaFoldDB" id="D8PWR0"/>
<dbReference type="InterPro" id="IPR007696">
    <property type="entry name" value="DNA_mismatch_repair_MutS_core"/>
</dbReference>
<dbReference type="GO" id="GO:0006312">
    <property type="term" value="P:mitotic recombination"/>
    <property type="evidence" value="ECO:0007669"/>
    <property type="project" value="TreeGrafter"/>
</dbReference>
<dbReference type="Gene3D" id="1.10.1420.10">
    <property type="match status" value="2"/>
</dbReference>
<dbReference type="GO" id="GO:0140664">
    <property type="term" value="F:ATP-dependent DNA damage sensor activity"/>
    <property type="evidence" value="ECO:0007669"/>
    <property type="project" value="InterPro"/>
</dbReference>
<dbReference type="NCBIfam" id="NF003810">
    <property type="entry name" value="PRK05399.1"/>
    <property type="match status" value="1"/>
</dbReference>
<dbReference type="Gene3D" id="3.30.420.110">
    <property type="entry name" value="MutS, connector domain"/>
    <property type="match status" value="1"/>
</dbReference>
<evidence type="ECO:0000256" key="3">
    <source>
        <dbReference type="ARBA" id="ARBA00022151"/>
    </source>
</evidence>
<dbReference type="GO" id="GO:0006298">
    <property type="term" value="P:mismatch repair"/>
    <property type="evidence" value="ECO:0007669"/>
    <property type="project" value="InterPro"/>
</dbReference>
<evidence type="ECO:0000259" key="16">
    <source>
        <dbReference type="PROSITE" id="PS00486"/>
    </source>
</evidence>
<feature type="compositionally biased region" description="Acidic residues" evidence="14">
    <location>
        <begin position="118"/>
        <end position="128"/>
    </location>
</feature>
<feature type="compositionally biased region" description="Basic and acidic residues" evidence="14">
    <location>
        <begin position="80"/>
        <end position="96"/>
    </location>
</feature>
<proteinExistence type="inferred from homology"/>
<dbReference type="STRING" id="578458.D8PWR0"/>
<dbReference type="OMA" id="INMHAAR"/>
<evidence type="ECO:0000256" key="8">
    <source>
        <dbReference type="ARBA" id="ARBA00023204"/>
    </source>
</evidence>
<organism evidence="18">
    <name type="scientific">Schizophyllum commune (strain H4-8 / FGSC 9210)</name>
    <name type="common">Split gill fungus</name>
    <dbReference type="NCBI Taxonomy" id="578458"/>
    <lineage>
        <taxon>Eukaryota</taxon>
        <taxon>Fungi</taxon>
        <taxon>Dikarya</taxon>
        <taxon>Basidiomycota</taxon>
        <taxon>Agaricomycotina</taxon>
        <taxon>Agaricomycetes</taxon>
        <taxon>Agaricomycetidae</taxon>
        <taxon>Agaricales</taxon>
        <taxon>Schizophyllaceae</taxon>
        <taxon>Schizophyllum</taxon>
    </lineage>
</organism>
<evidence type="ECO:0000313" key="17">
    <source>
        <dbReference type="EMBL" id="EFJ01082.1"/>
    </source>
</evidence>
<evidence type="ECO:0000256" key="10">
    <source>
        <dbReference type="ARBA" id="ARBA00025373"/>
    </source>
</evidence>
<dbReference type="EMBL" id="GL377303">
    <property type="protein sequence ID" value="EFJ01082.1"/>
    <property type="molecule type" value="Genomic_DNA"/>
</dbReference>
<dbReference type="Pfam" id="PF01624">
    <property type="entry name" value="MutS_I"/>
    <property type="match status" value="1"/>
</dbReference>
<dbReference type="InterPro" id="IPR036187">
    <property type="entry name" value="DNA_mismatch_repair_MutS_sf"/>
</dbReference>
<evidence type="ECO:0000256" key="12">
    <source>
        <dbReference type="ARBA" id="ARBA00029792"/>
    </source>
</evidence>
<evidence type="ECO:0000313" key="18">
    <source>
        <dbReference type="Proteomes" id="UP000007431"/>
    </source>
</evidence>
<dbReference type="PANTHER" id="PTHR11361">
    <property type="entry name" value="DNA MISMATCH REPAIR PROTEIN MUTS FAMILY MEMBER"/>
    <property type="match status" value="1"/>
</dbReference>
<keyword evidence="7" id="KW-0238">DNA-binding</keyword>
<dbReference type="PROSITE" id="PS00486">
    <property type="entry name" value="DNA_MISMATCH_REPAIR_2"/>
    <property type="match status" value="1"/>
</dbReference>
<dbReference type="FunFam" id="3.40.1170.10:FF:000004">
    <property type="entry name" value="DNA mismatch repair protein"/>
    <property type="match status" value="1"/>
</dbReference>
<dbReference type="KEGG" id="scm:SCHCO_02483197"/>
<comment type="similarity">
    <text evidence="2">Belongs to the DNA mismatch repair MutS family. MSH3 subfamily.</text>
</comment>
<dbReference type="Proteomes" id="UP000007431">
    <property type="component" value="Unassembled WGS sequence"/>
</dbReference>
<feature type="region of interest" description="Disordered" evidence="14">
    <location>
        <begin position="1"/>
        <end position="176"/>
    </location>
</feature>
<dbReference type="InterPro" id="IPR007861">
    <property type="entry name" value="DNA_mismatch_repair_MutS_clamp"/>
</dbReference>
<dbReference type="HOGENOM" id="CLU_002472_0_2_1"/>
<dbReference type="SMART" id="SM00533">
    <property type="entry name" value="MUTSd"/>
    <property type="match status" value="1"/>
</dbReference>
<dbReference type="InterPro" id="IPR016151">
    <property type="entry name" value="DNA_mismatch_repair_MutS_N"/>
</dbReference>
<dbReference type="PANTHER" id="PTHR11361:SF122">
    <property type="entry name" value="DNA MISMATCH REPAIR PROTEIN MSH3"/>
    <property type="match status" value="1"/>
</dbReference>
<gene>
    <name evidence="17" type="ORF">SCHCODRAFT_52102</name>
</gene>
<dbReference type="Gene3D" id="3.40.1170.10">
    <property type="entry name" value="DNA repair protein MutS, domain I"/>
    <property type="match status" value="1"/>
</dbReference>
<evidence type="ECO:0000256" key="5">
    <source>
        <dbReference type="ARBA" id="ARBA00022763"/>
    </source>
</evidence>
<dbReference type="SUPFAM" id="SSF55271">
    <property type="entry name" value="DNA repair protein MutS, domain I"/>
    <property type="match status" value="1"/>
</dbReference>
<dbReference type="SMART" id="SM00534">
    <property type="entry name" value="MUTSac"/>
    <property type="match status" value="1"/>
</dbReference>
<comment type="subunit">
    <text evidence="11">Heterodimer consisting of MSH2-MSH3 (MutS beta). Forms a ternary complex with MutL alpha (MLH1-PMS1).</text>
</comment>
<keyword evidence="8" id="KW-0234">DNA repair</keyword>
<evidence type="ECO:0000256" key="4">
    <source>
        <dbReference type="ARBA" id="ARBA00022741"/>
    </source>
</evidence>
<dbReference type="InterPro" id="IPR027417">
    <property type="entry name" value="P-loop_NTPase"/>
</dbReference>
<sequence length="1152" mass="128359">MSEKPTISAYFSQATPKKVTGKRPSSPIEISDDESGRETKKRKTSAATSVYFQSPSKAASSSAGTAEQWRYAPEKPIQPRAEETKAQKRSKEEFRRRLLQQNNRFLSRKPSASPAPTAEEDRDEDDEEERSKRFEDLEAMFSNKPKGGGKRQTSGASKGKAPKKDEPVGPSGEPYTPLEKQVLELKKANPGTVLMVEIGYKYKFFGEDAHVAAKELGMVCYNDRNFDVATIPSHRRDIHLKKLLSQGYRVGVCDQTETAALKKVSDQRSAPFRRELTRLYTAATYVDDLDSVDDISGSSAPPFTCIVEESTSGAGADVHVAMISISPSSGDVVWDAFDDNPMRLELEASAYHDTRLVHTRPAELLLPKTGLSGPTQKMLGHFTVATASGTQTRVEHFKGQMDYTDAFAYVSEFYSQKAPATSDGSISGASHLNPNASEAFTSGALMAAAADFPNLVVIALAHTIKHLSAFGLADALRETRFFARFAARTHMLLAGNTLRNLEIYANETDGEVRGSLLWVLDQTQTKFGARLLRSWVGRPLIDKRVLDERVAAVEELVSSASEKLVTLRQLLRRMPDLAKGLCKIQYGQCKPEELAILLTSFKRIGDAFPDVNSPADVGFQSNVLNEILYALPKIKPAIDEIVLHISLKEAAAGNREHLWKDPGRYPAVLDAFQGRAMVEVELEEELKRVRKVLRYPSLKWLHQTDAEYLIEVKKSENRPIPDDWKLVSRTKFYERYHTPTIINLIAERERYMETATAEARAAYSEFLSEIARTHYAPLRHAVNQLAAADCLLSLAQVALRDGYVRPEFVDEDALDIVAGRHPMVETLRDDPFVPNDVGMGRGSPRSKIITGPNMGGKSSCVRMVALIAIMAQIGCYVPAEAVRMSLLDSVLTRMGASDDLARGRSTFMVEMTETSEILHTATERSLVILDELGRGTSTFDGMAIADATMHYLLSEKHCKTLFITHYPLVATNLEQKFMKEVENLHMAYRADLRIDGTREITFLYRLTSGITSESFGVECGRLAGLPETVLRTASQRSQSFQVEVEARMKRNRFVPSRVSYIQVLTLVQATQMCTAHTTMYTRVRYRGSCHRRRDTDDSIGEIYTLIYVRLVFLAFFTLWLLAACRVGLCLAFCGLCLLVGAVHLLVDAVHFR</sequence>
<dbReference type="Pfam" id="PF05192">
    <property type="entry name" value="MutS_III"/>
    <property type="match status" value="1"/>
</dbReference>
<dbReference type="InterPro" id="IPR045076">
    <property type="entry name" value="MutS"/>
</dbReference>
<keyword evidence="9" id="KW-0539">Nucleus</keyword>
<dbReference type="SUPFAM" id="SSF52540">
    <property type="entry name" value="P-loop containing nucleoside triphosphate hydrolases"/>
    <property type="match status" value="1"/>
</dbReference>
<evidence type="ECO:0000256" key="14">
    <source>
        <dbReference type="SAM" id="MobiDB-lite"/>
    </source>
</evidence>
<dbReference type="Pfam" id="PF00488">
    <property type="entry name" value="MutS_V"/>
    <property type="match status" value="1"/>
</dbReference>
<evidence type="ECO:0000256" key="15">
    <source>
        <dbReference type="SAM" id="Phobius"/>
    </source>
</evidence>
<feature type="compositionally biased region" description="Polar residues" evidence="14">
    <location>
        <begin position="45"/>
        <end position="65"/>
    </location>
</feature>
<feature type="transmembrane region" description="Helical" evidence="15">
    <location>
        <begin position="1128"/>
        <end position="1146"/>
    </location>
</feature>